<dbReference type="InterPro" id="IPR019821">
    <property type="entry name" value="Kinesin_motor_CS"/>
</dbReference>
<dbReference type="Proteomes" id="UP000009168">
    <property type="component" value="Unassembled WGS sequence"/>
</dbReference>
<evidence type="ECO:0000256" key="7">
    <source>
        <dbReference type="SAM" id="MobiDB-lite"/>
    </source>
</evidence>
<dbReference type="PROSITE" id="PS50067">
    <property type="entry name" value="KINESIN_MOTOR_2"/>
    <property type="match status" value="1"/>
</dbReference>
<evidence type="ECO:0000256" key="6">
    <source>
        <dbReference type="SAM" id="Coils"/>
    </source>
</evidence>
<evidence type="ECO:0000256" key="3">
    <source>
        <dbReference type="ARBA" id="ARBA00023054"/>
    </source>
</evidence>
<dbReference type="InterPro" id="IPR027417">
    <property type="entry name" value="P-loop_NTPase"/>
</dbReference>
<comment type="similarity">
    <text evidence="5">Belongs to the TRAFAC class myosin-kinesin ATPase superfamily. Kinesin family.</text>
</comment>
<dbReference type="GO" id="GO:0005524">
    <property type="term" value="F:ATP binding"/>
    <property type="evidence" value="ECO:0007669"/>
    <property type="project" value="UniProtKB-UniRule"/>
</dbReference>
<dbReference type="EMBL" id="GG662699">
    <property type="protein sequence ID" value="EAR96121.2"/>
    <property type="molecule type" value="Genomic_DNA"/>
</dbReference>
<dbReference type="SUPFAM" id="SSF49879">
    <property type="entry name" value="SMAD/FHA domain"/>
    <property type="match status" value="1"/>
</dbReference>
<dbReference type="GO" id="GO:0007018">
    <property type="term" value="P:microtubule-based movement"/>
    <property type="evidence" value="ECO:0007669"/>
    <property type="project" value="InterPro"/>
</dbReference>
<evidence type="ECO:0000259" key="8">
    <source>
        <dbReference type="PROSITE" id="PS50067"/>
    </source>
</evidence>
<dbReference type="PRINTS" id="PR00380">
    <property type="entry name" value="KINESINHEAVY"/>
</dbReference>
<feature type="region of interest" description="Disordered" evidence="7">
    <location>
        <begin position="967"/>
        <end position="1013"/>
    </location>
</feature>
<evidence type="ECO:0000256" key="2">
    <source>
        <dbReference type="ARBA" id="ARBA00022840"/>
    </source>
</evidence>
<dbReference type="OrthoDB" id="303838at2759"/>
<feature type="compositionally biased region" description="Low complexity" evidence="7">
    <location>
        <begin position="998"/>
        <end position="1011"/>
    </location>
</feature>
<evidence type="ECO:0000256" key="4">
    <source>
        <dbReference type="ARBA" id="ARBA00023175"/>
    </source>
</evidence>
<keyword evidence="1 5" id="KW-0547">Nucleotide-binding</keyword>
<feature type="compositionally biased region" description="Basic and acidic residues" evidence="7">
    <location>
        <begin position="1101"/>
        <end position="1111"/>
    </location>
</feature>
<dbReference type="SMART" id="SM00129">
    <property type="entry name" value="KISc"/>
    <property type="match status" value="1"/>
</dbReference>
<feature type="compositionally biased region" description="Polar residues" evidence="7">
    <location>
        <begin position="1032"/>
        <end position="1051"/>
    </location>
</feature>
<dbReference type="SUPFAM" id="SSF52540">
    <property type="entry name" value="P-loop containing nucleoside triphosphate hydrolases"/>
    <property type="match status" value="1"/>
</dbReference>
<organism evidence="9 10">
    <name type="scientific">Tetrahymena thermophila (strain SB210)</name>
    <dbReference type="NCBI Taxonomy" id="312017"/>
    <lineage>
        <taxon>Eukaryota</taxon>
        <taxon>Sar</taxon>
        <taxon>Alveolata</taxon>
        <taxon>Ciliophora</taxon>
        <taxon>Intramacronucleata</taxon>
        <taxon>Oligohymenophorea</taxon>
        <taxon>Hymenostomatida</taxon>
        <taxon>Tetrahymenina</taxon>
        <taxon>Tetrahymenidae</taxon>
        <taxon>Tetrahymena</taxon>
    </lineage>
</organism>
<dbReference type="InterPro" id="IPR000253">
    <property type="entry name" value="FHA_dom"/>
</dbReference>
<dbReference type="Pfam" id="PF00498">
    <property type="entry name" value="FHA"/>
    <property type="match status" value="1"/>
</dbReference>
<dbReference type="eggNOG" id="KOG0245">
    <property type="taxonomic scope" value="Eukaryota"/>
</dbReference>
<gene>
    <name evidence="9" type="ORF">TTHERM_00128850</name>
</gene>
<dbReference type="Gene3D" id="2.60.200.20">
    <property type="match status" value="1"/>
</dbReference>
<dbReference type="FunFam" id="3.40.850.10:FF:000063">
    <property type="entry name" value="Kinesin-like protein"/>
    <property type="match status" value="1"/>
</dbReference>
<evidence type="ECO:0000256" key="5">
    <source>
        <dbReference type="PROSITE-ProRule" id="PRU00283"/>
    </source>
</evidence>
<dbReference type="RefSeq" id="XP_001016366.2">
    <property type="nucleotide sequence ID" value="XM_001016366.2"/>
</dbReference>
<dbReference type="PANTHER" id="PTHR47117">
    <property type="entry name" value="STAR-RELATED LIPID TRANSFER PROTEIN 9"/>
    <property type="match status" value="1"/>
</dbReference>
<feature type="binding site" evidence="5">
    <location>
        <begin position="103"/>
        <end position="110"/>
    </location>
    <ligand>
        <name>ATP</name>
        <dbReference type="ChEBI" id="CHEBI:30616"/>
    </ligand>
</feature>
<accession>I7M1D5</accession>
<proteinExistence type="inferred from homology"/>
<dbReference type="GO" id="GO:0003777">
    <property type="term" value="F:microtubule motor activity"/>
    <property type="evidence" value="ECO:0007669"/>
    <property type="project" value="InterPro"/>
</dbReference>
<feature type="coiled-coil region" evidence="6">
    <location>
        <begin position="363"/>
        <end position="445"/>
    </location>
</feature>
<keyword evidence="3 6" id="KW-0175">Coiled coil</keyword>
<evidence type="ECO:0000256" key="1">
    <source>
        <dbReference type="ARBA" id="ARBA00022741"/>
    </source>
</evidence>
<reference evidence="10" key="1">
    <citation type="journal article" date="2006" name="PLoS Biol.">
        <title>Macronuclear genome sequence of the ciliate Tetrahymena thermophila, a model eukaryote.</title>
        <authorList>
            <person name="Eisen J.A."/>
            <person name="Coyne R.S."/>
            <person name="Wu M."/>
            <person name="Wu D."/>
            <person name="Thiagarajan M."/>
            <person name="Wortman J.R."/>
            <person name="Badger J.H."/>
            <person name="Ren Q."/>
            <person name="Amedeo P."/>
            <person name="Jones K.M."/>
            <person name="Tallon L.J."/>
            <person name="Delcher A.L."/>
            <person name="Salzberg S.L."/>
            <person name="Silva J.C."/>
            <person name="Haas B.J."/>
            <person name="Majoros W.H."/>
            <person name="Farzad M."/>
            <person name="Carlton J.M."/>
            <person name="Smith R.K. Jr."/>
            <person name="Garg J."/>
            <person name="Pearlman R.E."/>
            <person name="Karrer K.M."/>
            <person name="Sun L."/>
            <person name="Manning G."/>
            <person name="Elde N.C."/>
            <person name="Turkewitz A.P."/>
            <person name="Asai D.J."/>
            <person name="Wilkes D.E."/>
            <person name="Wang Y."/>
            <person name="Cai H."/>
            <person name="Collins K."/>
            <person name="Stewart B.A."/>
            <person name="Lee S.R."/>
            <person name="Wilamowska K."/>
            <person name="Weinberg Z."/>
            <person name="Ruzzo W.L."/>
            <person name="Wloga D."/>
            <person name="Gaertig J."/>
            <person name="Frankel J."/>
            <person name="Tsao C.-C."/>
            <person name="Gorovsky M.A."/>
            <person name="Keeling P.J."/>
            <person name="Waller R.F."/>
            <person name="Patron N.J."/>
            <person name="Cherry J.M."/>
            <person name="Stover N.A."/>
            <person name="Krieger C.J."/>
            <person name="del Toro C."/>
            <person name="Ryder H.F."/>
            <person name="Williamson S.C."/>
            <person name="Barbeau R.A."/>
            <person name="Hamilton E.P."/>
            <person name="Orias E."/>
        </authorList>
    </citation>
    <scope>NUCLEOTIDE SEQUENCE [LARGE SCALE GENOMIC DNA]</scope>
    <source>
        <strain evidence="10">SB210</strain>
    </source>
</reference>
<dbReference type="Pfam" id="PF00225">
    <property type="entry name" value="Kinesin"/>
    <property type="match status" value="1"/>
</dbReference>
<dbReference type="Gene3D" id="3.40.850.10">
    <property type="entry name" value="Kinesin motor domain"/>
    <property type="match status" value="1"/>
</dbReference>
<feature type="coiled-coil region" evidence="6">
    <location>
        <begin position="573"/>
        <end position="689"/>
    </location>
</feature>
<evidence type="ECO:0000313" key="10">
    <source>
        <dbReference type="Proteomes" id="UP000009168"/>
    </source>
</evidence>
<dbReference type="STRING" id="312017.I7M1D5"/>
<dbReference type="InterPro" id="IPR036961">
    <property type="entry name" value="Kinesin_motor_dom_sf"/>
</dbReference>
<evidence type="ECO:0000313" key="9">
    <source>
        <dbReference type="EMBL" id="EAR96121.2"/>
    </source>
</evidence>
<name>I7M1D5_TETTS</name>
<dbReference type="KEGG" id="tet:TTHERM_00128850"/>
<dbReference type="InterPro" id="IPR001752">
    <property type="entry name" value="Kinesin_motor_dom"/>
</dbReference>
<feature type="region of interest" description="Disordered" evidence="7">
    <location>
        <begin position="1026"/>
        <end position="1166"/>
    </location>
</feature>
<feature type="compositionally biased region" description="Polar residues" evidence="7">
    <location>
        <begin position="1112"/>
        <end position="1129"/>
    </location>
</feature>
<dbReference type="PROSITE" id="PS00411">
    <property type="entry name" value="KINESIN_MOTOR_1"/>
    <property type="match status" value="1"/>
</dbReference>
<feature type="domain" description="Kinesin motor" evidence="8">
    <location>
        <begin position="2"/>
        <end position="352"/>
    </location>
</feature>
<keyword evidence="2 5" id="KW-0067">ATP-binding</keyword>
<sequence>MSVQVAVRVRPFNNREIELGSELCVAMEGTKTTLIHFEDSKKNRDFFFDFSFWSHSGFEQDETGLCKAVDQKYCDQRKVYDLVGAQMLDNAWEGYHCCLLAYGQTGAGKSYSMVGYKPNRGIVPIACEEIFKRISANNIPSTEYEVCVSMLEIYNEKVQDLLIPCNKRPQGGLRIRENKTIGFYVEHLTKYPVKSYEAIEQRMEEGSKNRTIASTQMNASSSRAHTIITVEFRKREMVNDKRIEKFSMINLVDLAGSEKVGKTGATGDRLKEAGQINKSLHILGLVISTLAELESGKKNIKVPYRDSCLTKILCNALGGNSKTLMICAISPSNDNYDETLSTLRYADQAKKIKNKAIINESAVDKLIRELTQENQKLKSTIQELRNKMLQNPNNLSAKEVEELEDELQAMDELMNDMKITHQQRVEEYEKEEHEQEENEDDIIEQKIHLTNLNEDPVLNNKIKFSLDKEYIYVGRKNATPLPDIVLGSMGIKEKHAIFIKSIDKLYLVPYEESCSEYIHLNGERVNQQIELYHMDRIVFGTNSTFLVIIPNGKQREGDVLPKEIDWEFAQEEISKKSDKLINKNAQNKELELREETIRKLKEFEQQRLQEKEENEVKINEQKLIYEQKLVELEGKMKEESEKQKLEKEKLEAERQWNEIVQKLEAERIQKELEREKQKQTLQAEEQMRLYKIRSKQSLEQKLQRALPKIYEVGFISKELKRDIIFSPKILYTYADQCEINTMKERSKMPKIQILVQNNEEGSEYVWDLEKFQNRYYIIKGLLDRYFETNQIPDLQQNEDPFWDPPEPFLIGQGFLKLLGLAYGLDSQTQITLVGDNGQCGYLNVGFIPCNETGDVLYDDENNEGMAIEDPNDLLNQRLDFKLFIKDGSLPQNFCTDTFVEYSLLASENYMAKYKTKKIEGKNPSPNYNYSVQHTYTNIQQNVIKYLSNNTLQFKVFGFDDARIEKMKRSQQNRKNIMNQKRMIPVEEQMEKQKRDQKAQQQQNNFQEGKPQILKIENKFQPQKVTEYKPTLKQDSYSSANTSLSGSKINQESPEKQQSHSYQPSKNMYPSSNEKDKYSEDSQNSSPVKKINQNPPLSARYNNDRTNTEPNERINSFQPQQEGKPNNQNNETKRRNSQDDSSISKKQKNESKANKGKKGKDQNCNIF</sequence>
<dbReference type="GO" id="GO:0008017">
    <property type="term" value="F:microtubule binding"/>
    <property type="evidence" value="ECO:0007669"/>
    <property type="project" value="InterPro"/>
</dbReference>
<dbReference type="InterPro" id="IPR008984">
    <property type="entry name" value="SMAD_FHA_dom_sf"/>
</dbReference>
<dbReference type="GeneID" id="7839730"/>
<keyword evidence="10" id="KW-1185">Reference proteome</keyword>
<protein>
    <submittedName>
        <fullName evidence="9">Kinesin motor catalytic domain protein</fullName>
    </submittedName>
</protein>
<keyword evidence="4 5" id="KW-0505">Motor protein</keyword>
<feature type="compositionally biased region" description="Polar residues" evidence="7">
    <location>
        <begin position="1080"/>
        <end position="1100"/>
    </location>
</feature>
<dbReference type="InParanoid" id="I7M1D5"/>
<dbReference type="AlphaFoldDB" id="I7M1D5"/>
<feature type="compositionally biased region" description="Basic and acidic residues" evidence="7">
    <location>
        <begin position="988"/>
        <end position="997"/>
    </location>
</feature>
<feature type="compositionally biased region" description="Polar residues" evidence="7">
    <location>
        <begin position="1058"/>
        <end position="1071"/>
    </location>
</feature>